<proteinExistence type="predicted"/>
<reference evidence="1" key="1">
    <citation type="submission" date="2020-09" db="EMBL/GenBank/DDBJ databases">
        <title>Draft Genome Sequence of Paenibacillus sp. WST5.</title>
        <authorList>
            <person name="Bao Z."/>
        </authorList>
    </citation>
    <scope>NUCLEOTIDE SEQUENCE</scope>
    <source>
        <strain evidence="1">WST5</strain>
    </source>
</reference>
<dbReference type="RefSeq" id="WP_188176456.1">
    <property type="nucleotide sequence ID" value="NZ_JACVVD010000008.1"/>
</dbReference>
<dbReference type="EMBL" id="JACVVD010000008">
    <property type="protein sequence ID" value="MBD0382664.1"/>
    <property type="molecule type" value="Genomic_DNA"/>
</dbReference>
<evidence type="ECO:0000313" key="1">
    <source>
        <dbReference type="EMBL" id="MBD0382664.1"/>
    </source>
</evidence>
<name>A0A926KV21_9BACL</name>
<gene>
    <name evidence="1" type="ORF">ICC18_21330</name>
</gene>
<sequence>MTEDRPSKIWFDTYNNHLQDVFKESERLVARFPAPLNQLGLAYLSKFNATKENSTKNYICYLLPFWMTDLTSLSEESIKKFSLANIFGMLYFFIQDDIMDSPNGEHRDNLPLANLFYLHFFSIYRELFPSDSFAFWKYYEEYVTEWSEAVTNEHNSNYFMNDIIMVAKKASPVKIASTGALLLSNQPHLVKEVSYAIELVLVTLQMLDDWADWEQDNRDGSYNCLLALLHSHLQLPQNTHITDETVRHHLYVHDFLANYAQISLTNHQKLVKLGLHMPQLNAFHDSLVKKLLADADQIEKNRQSLALGGFHYFLSKMVEN</sequence>
<evidence type="ECO:0000313" key="2">
    <source>
        <dbReference type="Proteomes" id="UP000650466"/>
    </source>
</evidence>
<comment type="caution">
    <text evidence="1">The sequence shown here is derived from an EMBL/GenBank/DDBJ whole genome shotgun (WGS) entry which is preliminary data.</text>
</comment>
<protein>
    <submittedName>
        <fullName evidence="1">Uncharacterized protein</fullName>
    </submittedName>
</protein>
<dbReference type="AlphaFoldDB" id="A0A926KV21"/>
<accession>A0A926KV21</accession>
<dbReference type="Proteomes" id="UP000650466">
    <property type="component" value="Unassembled WGS sequence"/>
</dbReference>
<organism evidence="1 2">
    <name type="scientific">Paenibacillus sedimenti</name>
    <dbReference type="NCBI Taxonomy" id="2770274"/>
    <lineage>
        <taxon>Bacteria</taxon>
        <taxon>Bacillati</taxon>
        <taxon>Bacillota</taxon>
        <taxon>Bacilli</taxon>
        <taxon>Bacillales</taxon>
        <taxon>Paenibacillaceae</taxon>
        <taxon>Paenibacillus</taxon>
    </lineage>
</organism>
<keyword evidence="2" id="KW-1185">Reference proteome</keyword>